<organism evidence="1 2">
    <name type="scientific">Rhododendron molle</name>
    <name type="common">Chinese azalea</name>
    <name type="synonym">Azalea mollis</name>
    <dbReference type="NCBI Taxonomy" id="49168"/>
    <lineage>
        <taxon>Eukaryota</taxon>
        <taxon>Viridiplantae</taxon>
        <taxon>Streptophyta</taxon>
        <taxon>Embryophyta</taxon>
        <taxon>Tracheophyta</taxon>
        <taxon>Spermatophyta</taxon>
        <taxon>Magnoliopsida</taxon>
        <taxon>eudicotyledons</taxon>
        <taxon>Gunneridae</taxon>
        <taxon>Pentapetalae</taxon>
        <taxon>asterids</taxon>
        <taxon>Ericales</taxon>
        <taxon>Ericaceae</taxon>
        <taxon>Ericoideae</taxon>
        <taxon>Rhodoreae</taxon>
        <taxon>Rhododendron</taxon>
    </lineage>
</organism>
<reference evidence="1" key="1">
    <citation type="submission" date="2022-02" db="EMBL/GenBank/DDBJ databases">
        <title>Plant Genome Project.</title>
        <authorList>
            <person name="Zhang R.-G."/>
        </authorList>
    </citation>
    <scope>NUCLEOTIDE SEQUENCE</scope>
    <source>
        <strain evidence="1">AT1</strain>
    </source>
</reference>
<evidence type="ECO:0000313" key="2">
    <source>
        <dbReference type="Proteomes" id="UP001062846"/>
    </source>
</evidence>
<comment type="caution">
    <text evidence="1">The sequence shown here is derived from an EMBL/GenBank/DDBJ whole genome shotgun (WGS) entry which is preliminary data.</text>
</comment>
<gene>
    <name evidence="1" type="ORF">RHMOL_Rhmol10G0294500</name>
</gene>
<dbReference type="EMBL" id="CM046397">
    <property type="protein sequence ID" value="KAI8536924.1"/>
    <property type="molecule type" value="Genomic_DNA"/>
</dbReference>
<keyword evidence="2" id="KW-1185">Reference proteome</keyword>
<dbReference type="Proteomes" id="UP001062846">
    <property type="component" value="Chromosome 10"/>
</dbReference>
<accession>A0ACC0M7Q6</accession>
<proteinExistence type="predicted"/>
<protein>
    <submittedName>
        <fullName evidence="1">Uncharacterized protein</fullName>
    </submittedName>
</protein>
<name>A0ACC0M7Q6_RHOML</name>
<evidence type="ECO:0000313" key="1">
    <source>
        <dbReference type="EMBL" id="KAI8536924.1"/>
    </source>
</evidence>
<sequence length="89" mass="10187">MTDNEVVLKTMDFMKEQFLQTVRQEADDESMASAKSNDEDNNPFSCLAGESQDPYEDEQNTPTLGDFWDSMTEIMAERLSSNKGKEKHQ</sequence>